<dbReference type="SUPFAM" id="SSF51695">
    <property type="entry name" value="PLC-like phosphodiesterases"/>
    <property type="match status" value="1"/>
</dbReference>
<organism evidence="2 3">
    <name type="scientific">Bionectria ochroleuca</name>
    <name type="common">Gliocladium roseum</name>
    <dbReference type="NCBI Taxonomy" id="29856"/>
    <lineage>
        <taxon>Eukaryota</taxon>
        <taxon>Fungi</taxon>
        <taxon>Dikarya</taxon>
        <taxon>Ascomycota</taxon>
        <taxon>Pezizomycotina</taxon>
        <taxon>Sordariomycetes</taxon>
        <taxon>Hypocreomycetidae</taxon>
        <taxon>Hypocreales</taxon>
        <taxon>Bionectriaceae</taxon>
        <taxon>Clonostachys</taxon>
    </lineage>
</organism>
<feature type="signal peptide" evidence="1">
    <location>
        <begin position="1"/>
        <end position="21"/>
    </location>
</feature>
<dbReference type="EMBL" id="JADCTT010000005">
    <property type="protein sequence ID" value="KAF9752216.1"/>
    <property type="molecule type" value="Genomic_DNA"/>
</dbReference>
<dbReference type="Gene3D" id="3.20.20.190">
    <property type="entry name" value="Phosphatidylinositol (PI) phosphodiesterase"/>
    <property type="match status" value="1"/>
</dbReference>
<dbReference type="InterPro" id="IPR017946">
    <property type="entry name" value="PLC-like_Pdiesterase_TIM-brl"/>
</dbReference>
<dbReference type="GO" id="GO:0008081">
    <property type="term" value="F:phosphoric diester hydrolase activity"/>
    <property type="evidence" value="ECO:0007669"/>
    <property type="project" value="InterPro"/>
</dbReference>
<comment type="caution">
    <text evidence="2">The sequence shown here is derived from an EMBL/GenBank/DDBJ whole genome shotgun (WGS) entry which is preliminary data.</text>
</comment>
<protein>
    <recommendedName>
        <fullName evidence="4">Phosphatidylinositol-specific phospholipase C X domain-containing protein</fullName>
    </recommendedName>
</protein>
<evidence type="ECO:0000313" key="3">
    <source>
        <dbReference type="Proteomes" id="UP000616885"/>
    </source>
</evidence>
<dbReference type="PANTHER" id="PTHR13593:SF80">
    <property type="entry name" value="PLC-LIKE PHOSPHODIESTERASE"/>
    <property type="match status" value="1"/>
</dbReference>
<dbReference type="InterPro" id="IPR051057">
    <property type="entry name" value="PI-PLC_domain"/>
</dbReference>
<evidence type="ECO:0000256" key="1">
    <source>
        <dbReference type="SAM" id="SignalP"/>
    </source>
</evidence>
<evidence type="ECO:0008006" key="4">
    <source>
        <dbReference type="Google" id="ProtNLM"/>
    </source>
</evidence>
<dbReference type="Pfam" id="PF26146">
    <property type="entry name" value="PI-PLC_X"/>
    <property type="match status" value="1"/>
</dbReference>
<proteinExistence type="predicted"/>
<accession>A0A8H7NAJ7</accession>
<feature type="chain" id="PRO_5034661520" description="Phosphatidylinositol-specific phospholipase C X domain-containing protein" evidence="1">
    <location>
        <begin position="22"/>
        <end position="344"/>
    </location>
</feature>
<dbReference type="AlphaFoldDB" id="A0A8H7NAJ7"/>
<name>A0A8H7NAJ7_BIOOC</name>
<dbReference type="Proteomes" id="UP000616885">
    <property type="component" value="Unassembled WGS sequence"/>
</dbReference>
<reference evidence="2" key="1">
    <citation type="submission" date="2020-10" db="EMBL/GenBank/DDBJ databases">
        <title>High-Quality Genome Resource of Clonostachys rosea strain S41 by Oxford Nanopore Long-Read Sequencing.</title>
        <authorList>
            <person name="Wang H."/>
        </authorList>
    </citation>
    <scope>NUCLEOTIDE SEQUENCE</scope>
    <source>
        <strain evidence="2">S41</strain>
    </source>
</reference>
<evidence type="ECO:0000313" key="2">
    <source>
        <dbReference type="EMBL" id="KAF9752216.1"/>
    </source>
</evidence>
<dbReference type="PANTHER" id="PTHR13593">
    <property type="match status" value="1"/>
</dbReference>
<keyword evidence="1" id="KW-0732">Signal</keyword>
<dbReference type="GO" id="GO:0006629">
    <property type="term" value="P:lipid metabolic process"/>
    <property type="evidence" value="ECO:0007669"/>
    <property type="project" value="InterPro"/>
</dbReference>
<gene>
    <name evidence="2" type="ORF">IM811_014010</name>
</gene>
<dbReference type="PROSITE" id="PS51257">
    <property type="entry name" value="PROKAR_LIPOPROTEIN"/>
    <property type="match status" value="1"/>
</dbReference>
<sequence length="344" mass="36424">MKFFSFASLALAGAFSSVASAATACNNSPTLCNRNYNNITYLGGHNSAFLRDASTDNSISGNQYFNASVALSAGLRLLQAQVHKENNTLRLCHTSCSLLDAGPLQNWLGDVKSWMDKNPNDVVTILLVDSDSATTDEYASAFTGSGISEYGFTPSGSWPTLQSMINNGTRLVSYVTGITASSSAPYLLNEWSYVFETAYNVISLTGFNCTLDRPTKAGTASSALSSGLLGLANHFKYATGGTLQIPDVDNINIVNNAGTSTDGNIGKHLNTCNSEWSTKPTYVLVDFFSEGNPLDAVDSLNGISDVTGRTAAPARSTTSGVARPSKPFEFVAILTFLSAVLILC</sequence>